<sequence>MKIVKKSKRWISQVLFFFASNPILPNYLKGKIYQGNLKQFCVPTLNCYSCPAALGACPIGSLQACIGSPAHAIAFYVLGFLFLFGILLGRFICGFLCPFGLIQDLLYKIKTKKLVIKPSIAKYLSYIKYVVLAVFVIGMPLLLKDDFGSSNPYFCKLICPQGILEGGLPLIAKNADLRQMLGALFFSKLTILIVVVLVSIFSYRVFCRFICPLGAIYGLFNKISFYNFSIDSSCIHCKKCEKVCKFGIKTYENPNSPECIRCNDCVRHCPVNAIKVHHLFGQVGCASCPKKENLTK</sequence>
<evidence type="ECO:0000256" key="6">
    <source>
        <dbReference type="ARBA" id="ARBA00023014"/>
    </source>
</evidence>
<dbReference type="PANTHER" id="PTHR30176">
    <property type="entry name" value="FERREDOXIN-TYPE PROTEIN NAPH"/>
    <property type="match status" value="1"/>
</dbReference>
<feature type="domain" description="4Fe-4S ferredoxin-type" evidence="8">
    <location>
        <begin position="248"/>
        <end position="279"/>
    </location>
</feature>
<evidence type="ECO:0000313" key="9">
    <source>
        <dbReference type="EMBL" id="UQK58959.1"/>
    </source>
</evidence>
<keyword evidence="5" id="KW-0408">Iron</keyword>
<feature type="transmembrane region" description="Helical" evidence="7">
    <location>
        <begin position="180"/>
        <end position="203"/>
    </location>
</feature>
<keyword evidence="7" id="KW-0472">Membrane</keyword>
<evidence type="ECO:0000256" key="3">
    <source>
        <dbReference type="ARBA" id="ARBA00022723"/>
    </source>
</evidence>
<keyword evidence="3" id="KW-0479">Metal-binding</keyword>
<evidence type="ECO:0000259" key="8">
    <source>
        <dbReference type="PROSITE" id="PS51379"/>
    </source>
</evidence>
<evidence type="ECO:0000256" key="4">
    <source>
        <dbReference type="ARBA" id="ARBA00022982"/>
    </source>
</evidence>
<dbReference type="GO" id="GO:0046872">
    <property type="term" value="F:metal ion binding"/>
    <property type="evidence" value="ECO:0007669"/>
    <property type="project" value="UniProtKB-KW"/>
</dbReference>
<dbReference type="KEGG" id="fms:M1R53_06875"/>
<dbReference type="Pfam" id="PF12801">
    <property type="entry name" value="Fer4_5"/>
    <property type="match status" value="3"/>
</dbReference>
<evidence type="ECO:0000256" key="7">
    <source>
        <dbReference type="SAM" id="Phobius"/>
    </source>
</evidence>
<dbReference type="InterPro" id="IPR017896">
    <property type="entry name" value="4Fe4S_Fe-S-bd"/>
</dbReference>
<dbReference type="PROSITE" id="PS00198">
    <property type="entry name" value="4FE4S_FER_1"/>
    <property type="match status" value="1"/>
</dbReference>
<keyword evidence="7" id="KW-1133">Transmembrane helix</keyword>
<feature type="domain" description="4Fe-4S ferredoxin-type" evidence="8">
    <location>
        <begin position="226"/>
        <end position="247"/>
    </location>
</feature>
<dbReference type="AlphaFoldDB" id="A0A9E7IV72"/>
<reference evidence="9" key="1">
    <citation type="submission" date="2022-04" db="EMBL/GenBank/DDBJ databases">
        <title>Complete genome sequences of Ezakiella coagulans and Fenollaria massiliensis.</title>
        <authorList>
            <person name="France M.T."/>
            <person name="Clifford J."/>
            <person name="Narina S."/>
            <person name="Rutt L."/>
            <person name="Ravel J."/>
        </authorList>
    </citation>
    <scope>NUCLEOTIDE SEQUENCE</scope>
    <source>
        <strain evidence="9">C0061C2</strain>
    </source>
</reference>
<evidence type="ECO:0000256" key="1">
    <source>
        <dbReference type="ARBA" id="ARBA00022448"/>
    </source>
</evidence>
<dbReference type="Pfam" id="PF00037">
    <property type="entry name" value="Fer4"/>
    <property type="match status" value="1"/>
</dbReference>
<dbReference type="PROSITE" id="PS51379">
    <property type="entry name" value="4FE4S_FER_2"/>
    <property type="match status" value="2"/>
</dbReference>
<evidence type="ECO:0000256" key="5">
    <source>
        <dbReference type="ARBA" id="ARBA00023004"/>
    </source>
</evidence>
<gene>
    <name evidence="9" type="ORF">M1R53_06875</name>
</gene>
<dbReference type="PANTHER" id="PTHR30176:SF3">
    <property type="entry name" value="FERREDOXIN-TYPE PROTEIN NAPH"/>
    <property type="match status" value="1"/>
</dbReference>
<dbReference type="GO" id="GO:0005886">
    <property type="term" value="C:plasma membrane"/>
    <property type="evidence" value="ECO:0007669"/>
    <property type="project" value="TreeGrafter"/>
</dbReference>
<keyword evidence="7" id="KW-0812">Transmembrane</keyword>
<accession>A0A9E7IV72</accession>
<organism evidence="9 10">
    <name type="scientific">Fenollaria massiliensis</name>
    <dbReference type="NCBI Taxonomy" id="938288"/>
    <lineage>
        <taxon>Bacteria</taxon>
        <taxon>Bacillati</taxon>
        <taxon>Bacillota</taxon>
        <taxon>Clostridia</taxon>
        <taxon>Eubacteriales</taxon>
        <taxon>Fenollaria</taxon>
    </lineage>
</organism>
<dbReference type="Proteomes" id="UP000831151">
    <property type="component" value="Chromosome"/>
</dbReference>
<keyword evidence="1" id="KW-0813">Transport</keyword>
<protein>
    <submittedName>
        <fullName evidence="9">4Fe-4S binding protein</fullName>
    </submittedName>
</protein>
<evidence type="ECO:0000313" key="10">
    <source>
        <dbReference type="Proteomes" id="UP000831151"/>
    </source>
</evidence>
<dbReference type="InterPro" id="IPR017900">
    <property type="entry name" value="4Fe4S_Fe_S_CS"/>
</dbReference>
<dbReference type="SUPFAM" id="SSF54862">
    <property type="entry name" value="4Fe-4S ferredoxins"/>
    <property type="match status" value="1"/>
</dbReference>
<keyword evidence="6" id="KW-0411">Iron-sulfur</keyword>
<evidence type="ECO:0000256" key="2">
    <source>
        <dbReference type="ARBA" id="ARBA00022485"/>
    </source>
</evidence>
<keyword evidence="2" id="KW-0004">4Fe-4S</keyword>
<dbReference type="GO" id="GO:0051539">
    <property type="term" value="F:4 iron, 4 sulfur cluster binding"/>
    <property type="evidence" value="ECO:0007669"/>
    <property type="project" value="UniProtKB-KW"/>
</dbReference>
<keyword evidence="10" id="KW-1185">Reference proteome</keyword>
<dbReference type="Gene3D" id="3.30.70.20">
    <property type="match status" value="1"/>
</dbReference>
<dbReference type="EMBL" id="CP096649">
    <property type="protein sequence ID" value="UQK58959.1"/>
    <property type="molecule type" value="Genomic_DNA"/>
</dbReference>
<proteinExistence type="predicted"/>
<keyword evidence="4" id="KW-0249">Electron transport</keyword>
<dbReference type="RefSeq" id="WP_249242494.1">
    <property type="nucleotide sequence ID" value="NZ_CP096649.1"/>
</dbReference>
<dbReference type="InterPro" id="IPR051684">
    <property type="entry name" value="Electron_Trans/Redox"/>
</dbReference>
<name>A0A9E7IV72_9FIRM</name>
<feature type="transmembrane region" description="Helical" evidence="7">
    <location>
        <begin position="73"/>
        <end position="102"/>
    </location>
</feature>
<feature type="transmembrane region" description="Helical" evidence="7">
    <location>
        <begin position="123"/>
        <end position="143"/>
    </location>
</feature>